<evidence type="ECO:0000256" key="1">
    <source>
        <dbReference type="SAM" id="SignalP"/>
    </source>
</evidence>
<proteinExistence type="predicted"/>
<dbReference type="InterPro" id="IPR036374">
    <property type="entry name" value="OxRdtase_Mopterin-bd_sf"/>
</dbReference>
<sequence length="182" mass="19773">MTRRAPALKATLSVLLLLGLAQPGQGAPASWPAFTYAHGPRPAPPRAPGEATLLELAGPAGPIRLTLKQLQALPAVRYATLHRQLQRTFTYQGVTLRDLAVRGGFAGRDLRVYASNGYFTTVLARDYMNDPIMLAYSADNRPISPEAKGPLTVVLPPQPARYHSAAYSAAWVWFAERITPVK</sequence>
<dbReference type="EMBL" id="BMPE01000016">
    <property type="protein sequence ID" value="GGL13377.1"/>
    <property type="molecule type" value="Genomic_DNA"/>
</dbReference>
<dbReference type="RefSeq" id="WP_229784790.1">
    <property type="nucleotide sequence ID" value="NZ_BMPE01000016.1"/>
</dbReference>
<evidence type="ECO:0008006" key="4">
    <source>
        <dbReference type="Google" id="ProtNLM"/>
    </source>
</evidence>
<dbReference type="SUPFAM" id="SSF56524">
    <property type="entry name" value="Oxidoreductase molybdopterin-binding domain"/>
    <property type="match status" value="1"/>
</dbReference>
<protein>
    <recommendedName>
        <fullName evidence="4">Oxidoreductase molybdopterin-binding domain-containing protein</fullName>
    </recommendedName>
</protein>
<feature type="chain" id="PRO_5047400496" description="Oxidoreductase molybdopterin-binding domain-containing protein" evidence="1">
    <location>
        <begin position="27"/>
        <end position="182"/>
    </location>
</feature>
<accession>A0ABQ2FP68</accession>
<reference evidence="3" key="1">
    <citation type="journal article" date="2019" name="Int. J. Syst. Evol. Microbiol.">
        <title>The Global Catalogue of Microorganisms (GCM) 10K type strain sequencing project: providing services to taxonomists for standard genome sequencing and annotation.</title>
        <authorList>
            <consortium name="The Broad Institute Genomics Platform"/>
            <consortium name="The Broad Institute Genome Sequencing Center for Infectious Disease"/>
            <person name="Wu L."/>
            <person name="Ma J."/>
        </authorList>
    </citation>
    <scope>NUCLEOTIDE SEQUENCE [LARGE SCALE GENOMIC DNA]</scope>
    <source>
        <strain evidence="3">JCM 19173</strain>
    </source>
</reference>
<name>A0ABQ2FP68_9DEIO</name>
<gene>
    <name evidence="2" type="ORF">GCM10010844_35270</name>
</gene>
<organism evidence="2 3">
    <name type="scientific">Deinococcus radiotolerans</name>
    <dbReference type="NCBI Taxonomy" id="1309407"/>
    <lineage>
        <taxon>Bacteria</taxon>
        <taxon>Thermotogati</taxon>
        <taxon>Deinococcota</taxon>
        <taxon>Deinococci</taxon>
        <taxon>Deinococcales</taxon>
        <taxon>Deinococcaceae</taxon>
        <taxon>Deinococcus</taxon>
    </lineage>
</organism>
<comment type="caution">
    <text evidence="2">The sequence shown here is derived from an EMBL/GenBank/DDBJ whole genome shotgun (WGS) entry which is preliminary data.</text>
</comment>
<evidence type="ECO:0000313" key="3">
    <source>
        <dbReference type="Proteomes" id="UP000604341"/>
    </source>
</evidence>
<dbReference type="Proteomes" id="UP000604341">
    <property type="component" value="Unassembled WGS sequence"/>
</dbReference>
<dbReference type="Gene3D" id="3.90.420.10">
    <property type="entry name" value="Oxidoreductase, molybdopterin-binding domain"/>
    <property type="match status" value="1"/>
</dbReference>
<keyword evidence="1" id="KW-0732">Signal</keyword>
<evidence type="ECO:0000313" key="2">
    <source>
        <dbReference type="EMBL" id="GGL13377.1"/>
    </source>
</evidence>
<feature type="signal peptide" evidence="1">
    <location>
        <begin position="1"/>
        <end position="26"/>
    </location>
</feature>
<keyword evidence="3" id="KW-1185">Reference proteome</keyword>